<feature type="active site" evidence="1">
    <location>
        <position position="78"/>
    </location>
</feature>
<evidence type="ECO:0000313" key="5">
    <source>
        <dbReference type="Proteomes" id="UP000263517"/>
    </source>
</evidence>
<dbReference type="InterPro" id="IPR006905">
    <property type="entry name" value="Flavin_halogenase"/>
</dbReference>
<dbReference type="RefSeq" id="WP_272965743.1">
    <property type="nucleotide sequence ID" value="NZ_CALBIY010000100.1"/>
</dbReference>
<dbReference type="GO" id="GO:0000166">
    <property type="term" value="F:nucleotide binding"/>
    <property type="evidence" value="ECO:0007669"/>
    <property type="project" value="UniProtKB-KW"/>
</dbReference>
<feature type="binding site" evidence="2">
    <location>
        <position position="78"/>
    </location>
    <ligand>
        <name>7-chloro-L-tryptophan</name>
        <dbReference type="ChEBI" id="CHEBI:58713"/>
    </ligand>
</feature>
<dbReference type="GO" id="GO:0004497">
    <property type="term" value="F:monooxygenase activity"/>
    <property type="evidence" value="ECO:0007669"/>
    <property type="project" value="InterPro"/>
</dbReference>
<dbReference type="InterPro" id="IPR033856">
    <property type="entry name" value="Trp_halogen"/>
</dbReference>
<dbReference type="Proteomes" id="UP000264779">
    <property type="component" value="Unassembled WGS sequence"/>
</dbReference>
<sequence>MNKLVKHVVIVGGGTAGWLSAGILAAKLKPDYKVTLIESPNVPTIGVGEGSWPSLRDTLLDIGINEREFLTACKGTFKQGSSFVNWRACAANSQTFAHQYHHPFTVPTAYNELDIHACWQSIAKHESYENSFSLQSLMCTQGKAPKQATTPDYAHVLNYGYHFDATALANLLKKHCLESLGVHYVSAHVSKVEEHPNGYIRQLLTDNGQAISGDLFIDCSGKSGLLIQQHFNVPWLSLETTMLNNRAMAVQAPYAPDDQAISSTTVATAQRVGWTWDIGLQHRRGVGLVYASEFCNEDAAIDILFKQVSQRLRHAKAQDLSVRTLSFEPGYRKDFWVKNCLSLGMSSGFVEPLEASAIAMVELGLRMLCESFPHNAEHMEHVSQRYNQRFEYRWQRVVDFLKLHYVLSERNEPYWLAQRHESRTPPSLSTLLEIWKYQSPSRLDLIENEEIFPSASYQYVLYGMGYNTALPAIALSDADLSKAKAIRSKMTQMKQAYLHALPNNRALLDELCGLNEEKGNKEHNHVHI</sequence>
<accession>A0A350NYN8</accession>
<keyword evidence="2" id="KW-0547">Nucleotide-binding</keyword>
<feature type="binding site" evidence="2">
    <location>
        <begin position="13"/>
        <end position="16"/>
    </location>
    <ligand>
        <name>FAD</name>
        <dbReference type="ChEBI" id="CHEBI:57692"/>
    </ligand>
</feature>
<dbReference type="Proteomes" id="UP000263517">
    <property type="component" value="Unassembled WGS sequence"/>
</dbReference>
<name>A0A350NYN8_9ALTE</name>
<dbReference type="InterPro" id="IPR050816">
    <property type="entry name" value="Flavin-dep_Halogenase_NPB"/>
</dbReference>
<protein>
    <submittedName>
        <fullName evidence="3">Tryptophan halogenase</fullName>
    </submittedName>
</protein>
<gene>
    <name evidence="3" type="ORF">DCW74_00285</name>
    <name evidence="4" type="ORF">DEB45_01495</name>
</gene>
<evidence type="ECO:0000313" key="6">
    <source>
        <dbReference type="Proteomes" id="UP000264779"/>
    </source>
</evidence>
<evidence type="ECO:0000256" key="2">
    <source>
        <dbReference type="PIRSR" id="PIRSR011396-2"/>
    </source>
</evidence>
<feature type="binding site" evidence="2">
    <location>
        <position position="189"/>
    </location>
    <ligand>
        <name>FAD</name>
        <dbReference type="ChEBI" id="CHEBI:57692"/>
    </ligand>
</feature>
<dbReference type="Gene3D" id="3.50.50.60">
    <property type="entry name" value="FAD/NAD(P)-binding domain"/>
    <property type="match status" value="1"/>
</dbReference>
<organism evidence="3 5">
    <name type="scientific">Alteromonas australica</name>
    <dbReference type="NCBI Taxonomy" id="589873"/>
    <lineage>
        <taxon>Bacteria</taxon>
        <taxon>Pseudomonadati</taxon>
        <taxon>Pseudomonadota</taxon>
        <taxon>Gammaproteobacteria</taxon>
        <taxon>Alteromonadales</taxon>
        <taxon>Alteromonadaceae</taxon>
        <taxon>Alteromonas/Salinimonas group</taxon>
        <taxon>Alteromonas</taxon>
    </lineage>
</organism>
<keyword evidence="2" id="KW-0274">FAD</keyword>
<dbReference type="SUPFAM" id="SSF51905">
    <property type="entry name" value="FAD/NAD(P)-binding domain"/>
    <property type="match status" value="1"/>
</dbReference>
<evidence type="ECO:0000256" key="1">
    <source>
        <dbReference type="PIRSR" id="PIRSR011396-1"/>
    </source>
</evidence>
<reference evidence="5 6" key="1">
    <citation type="journal article" date="2018" name="Nat. Biotechnol.">
        <title>A standardized bacterial taxonomy based on genome phylogeny substantially revises the tree of life.</title>
        <authorList>
            <person name="Parks D.H."/>
            <person name="Chuvochina M."/>
            <person name="Waite D.W."/>
            <person name="Rinke C."/>
            <person name="Skarshewski A."/>
            <person name="Chaumeil P.A."/>
            <person name="Hugenholtz P."/>
        </authorList>
    </citation>
    <scope>NUCLEOTIDE SEQUENCE [LARGE SCALE GENOMIC DNA]</scope>
    <source>
        <strain evidence="4">UBA11621</strain>
        <strain evidence="3">UBA11978</strain>
    </source>
</reference>
<comment type="caution">
    <text evidence="3">The sequence shown here is derived from an EMBL/GenBank/DDBJ whole genome shotgun (WGS) entry which is preliminary data.</text>
</comment>
<proteinExistence type="predicted"/>
<dbReference type="PIRSF" id="PIRSF011396">
    <property type="entry name" value="Trp_halogenase"/>
    <property type="match status" value="1"/>
</dbReference>
<dbReference type="InterPro" id="IPR036188">
    <property type="entry name" value="FAD/NAD-bd_sf"/>
</dbReference>
<feature type="binding site" evidence="2">
    <location>
        <position position="358"/>
    </location>
    <ligand>
        <name>FAD</name>
        <dbReference type="ChEBI" id="CHEBI:57692"/>
    </ligand>
</feature>
<evidence type="ECO:0000313" key="3">
    <source>
        <dbReference type="EMBL" id="HAW74155.1"/>
    </source>
</evidence>
<dbReference type="PANTHER" id="PTHR43747">
    <property type="entry name" value="FAD-BINDING PROTEIN"/>
    <property type="match status" value="1"/>
</dbReference>
<dbReference type="EMBL" id="DONK01000024">
    <property type="protein sequence ID" value="HBU49906.1"/>
    <property type="molecule type" value="Genomic_DNA"/>
</dbReference>
<dbReference type="EMBL" id="DNAN01000010">
    <property type="protein sequence ID" value="HAW74155.1"/>
    <property type="molecule type" value="Genomic_DNA"/>
</dbReference>
<evidence type="ECO:0000313" key="4">
    <source>
        <dbReference type="EMBL" id="HBU49906.1"/>
    </source>
</evidence>
<dbReference type="Pfam" id="PF04820">
    <property type="entry name" value="Trp_halogenase"/>
    <property type="match status" value="1"/>
</dbReference>
<feature type="binding site" evidence="2">
    <location>
        <position position="354"/>
    </location>
    <ligand>
        <name>L-tryptophan</name>
        <dbReference type="ChEBI" id="CHEBI:57912"/>
    </ligand>
</feature>
<dbReference type="PANTHER" id="PTHR43747:SF4">
    <property type="entry name" value="FLAVIN-DEPENDENT TRYPTOPHAN HALOGENASE"/>
    <property type="match status" value="1"/>
</dbReference>
<keyword evidence="2" id="KW-0285">Flavoprotein</keyword>
<dbReference type="AlphaFoldDB" id="A0A350NYN8"/>